<gene>
    <name evidence="2" type="ORF">GCM10010121_006540</name>
</gene>
<comment type="caution">
    <text evidence="2">The sequence shown here is derived from an EMBL/GenBank/DDBJ whole genome shotgun (WGS) entry which is preliminary data.</text>
</comment>
<dbReference type="InterPro" id="IPR016161">
    <property type="entry name" value="Ald_DH/histidinol_DH"/>
</dbReference>
<dbReference type="EMBL" id="BMQA01000001">
    <property type="protein sequence ID" value="GGI98999.1"/>
    <property type="molecule type" value="Genomic_DNA"/>
</dbReference>
<keyword evidence="3" id="KW-1185">Reference proteome</keyword>
<evidence type="ECO:0000313" key="3">
    <source>
        <dbReference type="Proteomes" id="UP000657574"/>
    </source>
</evidence>
<evidence type="ECO:0008006" key="4">
    <source>
        <dbReference type="Google" id="ProtNLM"/>
    </source>
</evidence>
<accession>A0A917K3V6</accession>
<dbReference type="AlphaFoldDB" id="A0A917K3V6"/>
<dbReference type="SUPFAM" id="SSF53720">
    <property type="entry name" value="ALDH-like"/>
    <property type="match status" value="1"/>
</dbReference>
<keyword evidence="1" id="KW-0521">NADP</keyword>
<dbReference type="GO" id="GO:0008218">
    <property type="term" value="P:bioluminescence"/>
    <property type="evidence" value="ECO:0007669"/>
    <property type="project" value="InterPro"/>
</dbReference>
<evidence type="ECO:0000313" key="2">
    <source>
        <dbReference type="EMBL" id="GGI98999.1"/>
    </source>
</evidence>
<proteinExistence type="predicted"/>
<protein>
    <recommendedName>
        <fullName evidence="4">Long-chain-fatty-acyl-CoA reductase</fullName>
    </recommendedName>
</protein>
<organism evidence="2 3">
    <name type="scientific">Streptomyces brasiliensis</name>
    <dbReference type="NCBI Taxonomy" id="1954"/>
    <lineage>
        <taxon>Bacteria</taxon>
        <taxon>Bacillati</taxon>
        <taxon>Actinomycetota</taxon>
        <taxon>Actinomycetes</taxon>
        <taxon>Kitasatosporales</taxon>
        <taxon>Streptomycetaceae</taxon>
        <taxon>Streptomyces</taxon>
    </lineage>
</organism>
<dbReference type="GO" id="GO:0003995">
    <property type="term" value="F:acyl-CoA dehydrogenase activity"/>
    <property type="evidence" value="ECO:0007669"/>
    <property type="project" value="InterPro"/>
</dbReference>
<dbReference type="Pfam" id="PF05893">
    <property type="entry name" value="LuxC"/>
    <property type="match status" value="1"/>
</dbReference>
<reference evidence="2" key="2">
    <citation type="submission" date="2020-09" db="EMBL/GenBank/DDBJ databases">
        <authorList>
            <person name="Sun Q."/>
            <person name="Ohkuma M."/>
        </authorList>
    </citation>
    <scope>NUCLEOTIDE SEQUENCE</scope>
    <source>
        <strain evidence="2">JCM 3086</strain>
    </source>
</reference>
<name>A0A917K3V6_9ACTN</name>
<sequence length="299" mass="31828">MAAQSIARGALTKGVNLLKLPSNDLFSATAILRTMAKVAPGHPVVRSFSAAYWRGGDTSVESVLFRAQFFDKLVAWGGEATIRGALKYVGPGFELVSFDPKTSISVIGREAFTSDETLAQAAEAAATDATFFNQQACVCSRFQFVEGSDEDADRYAAVLCQRLGIARDFASAGGPKVPADLREEIDGLRALAPDYRVWGGYDGHGLVVRSPEPVDFHPDGKIVNVVPVASLSDAVAFAGVATQTVGVYPDKRKAELRDALACAGVQRVVSLGAAGGMPPGMAHDGFYPLQRLMRWVNDE</sequence>
<reference evidence="2" key="1">
    <citation type="journal article" date="2014" name="Int. J. Syst. Evol. Microbiol.">
        <title>Complete genome sequence of Corynebacterium casei LMG S-19264T (=DSM 44701T), isolated from a smear-ripened cheese.</title>
        <authorList>
            <consortium name="US DOE Joint Genome Institute (JGI-PGF)"/>
            <person name="Walter F."/>
            <person name="Albersmeier A."/>
            <person name="Kalinowski J."/>
            <person name="Ruckert C."/>
        </authorList>
    </citation>
    <scope>NUCLEOTIDE SEQUENCE</scope>
    <source>
        <strain evidence="2">JCM 3086</strain>
    </source>
</reference>
<evidence type="ECO:0000256" key="1">
    <source>
        <dbReference type="ARBA" id="ARBA00022857"/>
    </source>
</evidence>
<dbReference type="Proteomes" id="UP000657574">
    <property type="component" value="Unassembled WGS sequence"/>
</dbReference>
<dbReference type="InterPro" id="IPR008670">
    <property type="entry name" value="CoA_reduct_LuxC"/>
</dbReference>